<evidence type="ECO:0000313" key="3">
    <source>
        <dbReference type="Proteomes" id="UP001385951"/>
    </source>
</evidence>
<comment type="caution">
    <text evidence="2">The sequence shown here is derived from an EMBL/GenBank/DDBJ whole genome shotgun (WGS) entry which is preliminary data.</text>
</comment>
<proteinExistence type="predicted"/>
<protein>
    <submittedName>
        <fullName evidence="2">Uncharacterized protein</fullName>
    </submittedName>
</protein>
<dbReference type="AlphaFoldDB" id="A0AAW0FWD9"/>
<feature type="chain" id="PRO_5043407306" evidence="1">
    <location>
        <begin position="19"/>
        <end position="152"/>
    </location>
</feature>
<organism evidence="2 3">
    <name type="scientific">Cerrena zonata</name>
    <dbReference type="NCBI Taxonomy" id="2478898"/>
    <lineage>
        <taxon>Eukaryota</taxon>
        <taxon>Fungi</taxon>
        <taxon>Dikarya</taxon>
        <taxon>Basidiomycota</taxon>
        <taxon>Agaricomycotina</taxon>
        <taxon>Agaricomycetes</taxon>
        <taxon>Polyporales</taxon>
        <taxon>Cerrenaceae</taxon>
        <taxon>Cerrena</taxon>
    </lineage>
</organism>
<reference evidence="2 3" key="1">
    <citation type="submission" date="2022-09" db="EMBL/GenBank/DDBJ databases">
        <authorList>
            <person name="Palmer J.M."/>
        </authorList>
    </citation>
    <scope>NUCLEOTIDE SEQUENCE [LARGE SCALE GENOMIC DNA]</scope>
    <source>
        <strain evidence="2 3">DSM 7382</strain>
    </source>
</reference>
<accession>A0AAW0FWD9</accession>
<dbReference type="EMBL" id="JASBNA010000020">
    <property type="protein sequence ID" value="KAK7685378.1"/>
    <property type="molecule type" value="Genomic_DNA"/>
</dbReference>
<dbReference type="Proteomes" id="UP001385951">
    <property type="component" value="Unassembled WGS sequence"/>
</dbReference>
<evidence type="ECO:0000313" key="2">
    <source>
        <dbReference type="EMBL" id="KAK7685378.1"/>
    </source>
</evidence>
<feature type="signal peptide" evidence="1">
    <location>
        <begin position="1"/>
        <end position="18"/>
    </location>
</feature>
<keyword evidence="3" id="KW-1185">Reference proteome</keyword>
<evidence type="ECO:0000256" key="1">
    <source>
        <dbReference type="SAM" id="SignalP"/>
    </source>
</evidence>
<keyword evidence="1" id="KW-0732">Signal</keyword>
<gene>
    <name evidence="2" type="ORF">QCA50_011241</name>
</gene>
<sequence>MPPLFHSIGLSLIVVSSSLDVEGLNVQPPLPSQADRIHMDVTHGYSDASKETGGCFGLYTLVSVVDWRGWHEKLFECVSINLSLSIYPANLPFQTTVWVRRRYFIDARYSLDTGSGKDQTRSLVVSIWAKLIADLNLKYRGWWGCVSNNRKF</sequence>
<name>A0AAW0FWD9_9APHY</name>